<dbReference type="EMBL" id="CAJB01000028">
    <property type="protein sequence ID" value="CCH76379.1"/>
    <property type="molecule type" value="Genomic_DNA"/>
</dbReference>
<dbReference type="STRING" id="1194083.BN12_1230002"/>
<gene>
    <name evidence="1" type="ORF">BN12_1230002</name>
</gene>
<reference evidence="1 2" key="1">
    <citation type="journal article" date="2013" name="ISME J.">
        <title>A metabolic model for members of the genus Tetrasphaera involved in enhanced biological phosphorus removal.</title>
        <authorList>
            <person name="Kristiansen R."/>
            <person name="Nguyen H.T.T."/>
            <person name="Saunders A.M."/>
            <person name="Nielsen J.L."/>
            <person name="Wimmer R."/>
            <person name="Le V.Q."/>
            <person name="McIlroy S.J."/>
            <person name="Petrovski S."/>
            <person name="Seviour R.J."/>
            <person name="Calteau A."/>
            <person name="Nielsen K.L."/>
            <person name="Nielsen P.H."/>
        </authorList>
    </citation>
    <scope>NUCLEOTIDE SEQUENCE [LARGE SCALE GENOMIC DNA]</scope>
    <source>
        <strain evidence="1 2">T1-X7</strain>
    </source>
</reference>
<evidence type="ECO:0000313" key="1">
    <source>
        <dbReference type="EMBL" id="CCH76379.1"/>
    </source>
</evidence>
<comment type="caution">
    <text evidence="1">The sequence shown here is derived from an EMBL/GenBank/DDBJ whole genome shotgun (WGS) entry which is preliminary data.</text>
</comment>
<sequence length="253" mass="27696">MHTNRLLRTEEFEVTVAGSPGTVDDVLPGLTTADRVAVVTHTPGGSLAAGPLLLAAVGRYYEELRRQRDEFYRYPSYFVVHVGELRAYHGWLDVWAEHKEVVVPAHGEAVLEALHDRAVTRVLLEDVTPGSGQLMRETANWFLEDVRDVWSFTPGRHSGGVSVRPSPAAARLVRMAVDASHGVIPEETGDRIRAEADEPQAFERLSPEEGLRLVCGYGAAPDVLGQSEDYLARHGADQNVMAAHRYVAGPDGP</sequence>
<organism evidence="1 2">
    <name type="scientific">Nostocoides japonicum T1-X7</name>
    <dbReference type="NCBI Taxonomy" id="1194083"/>
    <lineage>
        <taxon>Bacteria</taxon>
        <taxon>Bacillati</taxon>
        <taxon>Actinomycetota</taxon>
        <taxon>Actinomycetes</taxon>
        <taxon>Micrococcales</taxon>
        <taxon>Intrasporangiaceae</taxon>
        <taxon>Nostocoides</taxon>
    </lineage>
</organism>
<dbReference type="OrthoDB" id="2588235at2"/>
<evidence type="ECO:0000313" key="2">
    <source>
        <dbReference type="Proteomes" id="UP000035721"/>
    </source>
</evidence>
<name>A0A077LWI6_9MICO</name>
<dbReference type="RefSeq" id="WP_157635484.1">
    <property type="nucleotide sequence ID" value="NZ_HF570958.1"/>
</dbReference>
<protein>
    <submittedName>
        <fullName evidence="1">Uncharacterized protein</fullName>
    </submittedName>
</protein>
<proteinExistence type="predicted"/>
<accession>A0A077LWI6</accession>
<dbReference type="AlphaFoldDB" id="A0A077LWI6"/>
<keyword evidence="2" id="KW-1185">Reference proteome</keyword>
<dbReference type="Proteomes" id="UP000035721">
    <property type="component" value="Unassembled WGS sequence"/>
</dbReference>